<dbReference type="Proteomes" id="UP000317894">
    <property type="component" value="Unassembled WGS sequence"/>
</dbReference>
<reference evidence="2 3" key="1">
    <citation type="submission" date="2019-07" db="EMBL/GenBank/DDBJ databases">
        <title>Novel species isolated from glacier.</title>
        <authorList>
            <person name="Liu Q."/>
            <person name="Xin Y.-H."/>
        </authorList>
    </citation>
    <scope>NUCLEOTIDE SEQUENCE [LARGE SCALE GENOMIC DNA]</scope>
    <source>
        <strain evidence="2 3">LB1R16</strain>
    </source>
</reference>
<evidence type="ECO:0000259" key="1">
    <source>
        <dbReference type="Pfam" id="PF18899"/>
    </source>
</evidence>
<protein>
    <submittedName>
        <fullName evidence="2">DUF91 domain-containing protein</fullName>
    </submittedName>
</protein>
<evidence type="ECO:0000313" key="3">
    <source>
        <dbReference type="Proteomes" id="UP000317894"/>
    </source>
</evidence>
<comment type="caution">
    <text evidence="2">The sequence shown here is derived from an EMBL/GenBank/DDBJ whole genome shotgun (WGS) entry which is preliminary data.</text>
</comment>
<dbReference type="GO" id="GO:0003676">
    <property type="term" value="F:nucleic acid binding"/>
    <property type="evidence" value="ECO:0007669"/>
    <property type="project" value="InterPro"/>
</dbReference>
<dbReference type="OrthoDB" id="9798761at2"/>
<dbReference type="AlphaFoldDB" id="A0A552U9B4"/>
<proteinExistence type="predicted"/>
<sequence length="306" mass="34185">MSDLKLFRTTASGVAEISGGAMALEKSLQTLFEANLEALLGVRFLASEFITNEGGRMDSLGIDENNAPVVIEYKRASNENVINQGLFYLDWLMGHRKDFEWLVMERLGKEVAQKVDWPGSRLICVAGDFQKWDEHAVKQMNRTIDLVRYRRYGDDLLLLEQLTATTAKPSVGAATATTLSSPNGSGKKYKTVSQQIAEASPALLDLYHAVSDHLQAAGDDVQVKTTDFYIAFRRLKNFACVELRNQLSKILAYVRIDPATLEMEPGFTRDMRDINHFGTGDLEITIQSMADFERAKPLFDAAYQNG</sequence>
<accession>A0A552U9B4</accession>
<dbReference type="RefSeq" id="WP_144334972.1">
    <property type="nucleotide sequence ID" value="NZ_VJWA01000002.1"/>
</dbReference>
<name>A0A552U9B4_9SPHN</name>
<feature type="domain" description="DUF5655" evidence="1">
    <location>
        <begin position="193"/>
        <end position="304"/>
    </location>
</feature>
<dbReference type="InterPro" id="IPR011856">
    <property type="entry name" value="tRNA_endonuc-like_dom_sf"/>
</dbReference>
<organism evidence="2 3">
    <name type="scientific">Glacieibacterium frigidum</name>
    <dbReference type="NCBI Taxonomy" id="2593303"/>
    <lineage>
        <taxon>Bacteria</taxon>
        <taxon>Pseudomonadati</taxon>
        <taxon>Pseudomonadota</taxon>
        <taxon>Alphaproteobacteria</taxon>
        <taxon>Sphingomonadales</taxon>
        <taxon>Sphingosinicellaceae</taxon>
        <taxon>Glacieibacterium</taxon>
    </lineage>
</organism>
<dbReference type="InterPro" id="IPR043714">
    <property type="entry name" value="DUF5655"/>
</dbReference>
<dbReference type="EMBL" id="VJWA01000002">
    <property type="protein sequence ID" value="TRW14802.1"/>
    <property type="molecule type" value="Genomic_DNA"/>
</dbReference>
<keyword evidence="3" id="KW-1185">Reference proteome</keyword>
<dbReference type="Gene3D" id="3.40.1350.10">
    <property type="match status" value="1"/>
</dbReference>
<gene>
    <name evidence="2" type="ORF">FMM06_14075</name>
</gene>
<evidence type="ECO:0000313" key="2">
    <source>
        <dbReference type="EMBL" id="TRW14802.1"/>
    </source>
</evidence>
<dbReference type="Pfam" id="PF18899">
    <property type="entry name" value="DUF5655"/>
    <property type="match status" value="1"/>
</dbReference>